<dbReference type="Pfam" id="PF04606">
    <property type="entry name" value="Ogr_Delta"/>
    <property type="match status" value="1"/>
</dbReference>
<dbReference type="STRING" id="1144672.F966_01961"/>
<gene>
    <name evidence="2" type="ORF">F966_01961</name>
</gene>
<dbReference type="EMBL" id="APPH01000009">
    <property type="protein sequence ID" value="ENV09305.1"/>
    <property type="molecule type" value="Genomic_DNA"/>
</dbReference>
<dbReference type="HOGENOM" id="CLU_170894_1_0_6"/>
<dbReference type="InterPro" id="IPR007684">
    <property type="entry name" value="Znf_Ogr/Delta"/>
</dbReference>
<dbReference type="RefSeq" id="WP_004804648.1">
    <property type="nucleotide sequence ID" value="NZ_KB849440.1"/>
</dbReference>
<dbReference type="AlphaFoldDB" id="N8XQF5"/>
<accession>N8XQF5</accession>
<protein>
    <recommendedName>
        <fullName evidence="1">Zinc finger Ogr/Delta-type domain-containing protein</fullName>
    </recommendedName>
</protein>
<dbReference type="eggNOG" id="ENOG5033AEK">
    <property type="taxonomic scope" value="Bacteria"/>
</dbReference>
<reference evidence="2 3" key="1">
    <citation type="submission" date="2013-02" db="EMBL/GenBank/DDBJ databases">
        <title>The Genome Sequence of Acinetobacter sp. CIP 56.2.</title>
        <authorList>
            <consortium name="The Broad Institute Genome Sequencing Platform"/>
            <consortium name="The Broad Institute Genome Sequencing Center for Infectious Disease"/>
            <person name="Cerqueira G."/>
            <person name="Feldgarden M."/>
            <person name="Courvalin P."/>
            <person name="Perichon B."/>
            <person name="Grillot-Courvalin C."/>
            <person name="Clermont D."/>
            <person name="Rocha E."/>
            <person name="Yoon E.-J."/>
            <person name="Nemec A."/>
            <person name="Walker B."/>
            <person name="Young S.K."/>
            <person name="Zeng Q."/>
            <person name="Gargeya S."/>
            <person name="Fitzgerald M."/>
            <person name="Haas B."/>
            <person name="Abouelleil A."/>
            <person name="Alvarado L."/>
            <person name="Arachchi H.M."/>
            <person name="Berlin A.M."/>
            <person name="Chapman S.B."/>
            <person name="Dewar J."/>
            <person name="Goldberg J."/>
            <person name="Griggs A."/>
            <person name="Gujja S."/>
            <person name="Hansen M."/>
            <person name="Howarth C."/>
            <person name="Imamovic A."/>
            <person name="Larimer J."/>
            <person name="McCowan C."/>
            <person name="Murphy C."/>
            <person name="Neiman D."/>
            <person name="Pearson M."/>
            <person name="Priest M."/>
            <person name="Roberts A."/>
            <person name="Saif S."/>
            <person name="Shea T."/>
            <person name="Sisk P."/>
            <person name="Sykes S."/>
            <person name="Wortman J."/>
            <person name="Nusbaum C."/>
            <person name="Birren B."/>
        </authorList>
    </citation>
    <scope>NUCLEOTIDE SEQUENCE [LARGE SCALE GENOMIC DNA]</scope>
    <source>
        <strain evidence="2 3">CIP 56.2</strain>
    </source>
</reference>
<evidence type="ECO:0000313" key="2">
    <source>
        <dbReference type="EMBL" id="ENV09305.1"/>
    </source>
</evidence>
<proteinExistence type="predicted"/>
<dbReference type="PATRIC" id="fig|1144672.3.peg.1872"/>
<dbReference type="Proteomes" id="UP000013209">
    <property type="component" value="Unassembled WGS sequence"/>
</dbReference>
<sequence>MLQNLEYNKINKNNGRPQILCPHCQATKLRIRSSQQSHPLLKELWLQCPNFLCGFTCGGHIELTHTISPSATPNPSVNLPTLKQLQHLKAANDEVNENET</sequence>
<evidence type="ECO:0000259" key="1">
    <source>
        <dbReference type="Pfam" id="PF04606"/>
    </source>
</evidence>
<feature type="domain" description="Zinc finger Ogr/Delta-type" evidence="1">
    <location>
        <begin position="21"/>
        <end position="67"/>
    </location>
</feature>
<comment type="caution">
    <text evidence="2">The sequence shown here is derived from an EMBL/GenBank/DDBJ whole genome shotgun (WGS) entry which is preliminary data.</text>
</comment>
<organism evidence="2 3">
    <name type="scientific">Acinetobacter higginsii</name>
    <dbReference type="NCBI Taxonomy" id="70347"/>
    <lineage>
        <taxon>Bacteria</taxon>
        <taxon>Pseudomonadati</taxon>
        <taxon>Pseudomonadota</taxon>
        <taxon>Gammaproteobacteria</taxon>
        <taxon>Moraxellales</taxon>
        <taxon>Moraxellaceae</taxon>
        <taxon>Acinetobacter</taxon>
    </lineage>
</organism>
<evidence type="ECO:0000313" key="3">
    <source>
        <dbReference type="Proteomes" id="UP000013209"/>
    </source>
</evidence>
<name>N8XQF5_9GAMM</name>